<gene>
    <name evidence="9" type="ORF">BEN51_08070</name>
</gene>
<keyword evidence="1" id="KW-1003">Cell membrane</keyword>
<keyword evidence="4 8" id="KW-0812">Transmembrane</keyword>
<dbReference type="GO" id="GO:0009372">
    <property type="term" value="P:quorum sensing"/>
    <property type="evidence" value="ECO:0007669"/>
    <property type="project" value="UniProtKB-KW"/>
</dbReference>
<feature type="transmembrane region" description="Helical" evidence="8">
    <location>
        <begin position="78"/>
        <end position="97"/>
    </location>
</feature>
<accession>A0A343JD27</accession>
<proteinExistence type="predicted"/>
<feature type="transmembrane region" description="Helical" evidence="8">
    <location>
        <begin position="103"/>
        <end position="122"/>
    </location>
</feature>
<dbReference type="Pfam" id="PF04647">
    <property type="entry name" value="AgrB"/>
    <property type="match status" value="1"/>
</dbReference>
<evidence type="ECO:0000256" key="4">
    <source>
        <dbReference type="ARBA" id="ARBA00022692"/>
    </source>
</evidence>
<dbReference type="AlphaFoldDB" id="A0A343JD27"/>
<sequence>MIEKLLCKFVENIGEYNNFTKDQIEQSIYSLKVITYEIIKMLLILIIFSILGYFKESLLIIFIMSITKPFIGGYHEDTQVKCFIATFIVVAFIIVLYKNNYLNLISSIILNIISIFSIYNQAPIINSKMPITREELINKNRKIGITNSLILVVLSIIMFKVTWLSQIIVWTIFVQAILMFNKYKNIKEVI</sequence>
<keyword evidence="5" id="KW-0378">Hydrolase</keyword>
<dbReference type="SMART" id="SM00793">
    <property type="entry name" value="AgrB"/>
    <property type="match status" value="1"/>
</dbReference>
<dbReference type="KEGG" id="cia:BEN51_08070"/>
<keyword evidence="7 8" id="KW-0472">Membrane</keyword>
<name>A0A343JD27_9CLOT</name>
<dbReference type="GO" id="GO:0008233">
    <property type="term" value="F:peptidase activity"/>
    <property type="evidence" value="ECO:0007669"/>
    <property type="project" value="UniProtKB-KW"/>
</dbReference>
<dbReference type="GO" id="GO:0016020">
    <property type="term" value="C:membrane"/>
    <property type="evidence" value="ECO:0007669"/>
    <property type="project" value="InterPro"/>
</dbReference>
<dbReference type="Proteomes" id="UP000264883">
    <property type="component" value="Chromosome"/>
</dbReference>
<dbReference type="OrthoDB" id="1910345at2"/>
<dbReference type="InterPro" id="IPR006741">
    <property type="entry name" value="AgrB"/>
</dbReference>
<keyword evidence="6 8" id="KW-1133">Transmembrane helix</keyword>
<evidence type="ECO:0000256" key="2">
    <source>
        <dbReference type="ARBA" id="ARBA00022654"/>
    </source>
</evidence>
<keyword evidence="3" id="KW-0645">Protease</keyword>
<keyword evidence="10" id="KW-1185">Reference proteome</keyword>
<evidence type="ECO:0000256" key="7">
    <source>
        <dbReference type="ARBA" id="ARBA00023136"/>
    </source>
</evidence>
<evidence type="ECO:0000256" key="1">
    <source>
        <dbReference type="ARBA" id="ARBA00022475"/>
    </source>
</evidence>
<protein>
    <submittedName>
        <fullName evidence="9">Accessory regulator AgrB</fullName>
    </submittedName>
</protein>
<feature type="transmembrane region" description="Helical" evidence="8">
    <location>
        <begin position="41"/>
        <end position="66"/>
    </location>
</feature>
<evidence type="ECO:0000256" key="8">
    <source>
        <dbReference type="SAM" id="Phobius"/>
    </source>
</evidence>
<evidence type="ECO:0000256" key="3">
    <source>
        <dbReference type="ARBA" id="ARBA00022670"/>
    </source>
</evidence>
<dbReference type="EMBL" id="CP016786">
    <property type="protein sequence ID" value="ASW43435.1"/>
    <property type="molecule type" value="Genomic_DNA"/>
</dbReference>
<evidence type="ECO:0000256" key="5">
    <source>
        <dbReference type="ARBA" id="ARBA00022801"/>
    </source>
</evidence>
<dbReference type="RefSeq" id="WP_119865569.1">
    <property type="nucleotide sequence ID" value="NZ_CP016786.1"/>
</dbReference>
<evidence type="ECO:0000313" key="10">
    <source>
        <dbReference type="Proteomes" id="UP000264883"/>
    </source>
</evidence>
<reference evidence="9 10" key="1">
    <citation type="submission" date="2016-08" db="EMBL/GenBank/DDBJ databases">
        <title>Complete Genome Sequence Of The Indigo Reducing Clostridium isatidis DSM15098.</title>
        <authorList>
            <person name="Little G.T."/>
            <person name="Minton N.P."/>
        </authorList>
    </citation>
    <scope>NUCLEOTIDE SEQUENCE [LARGE SCALE GENOMIC DNA]</scope>
    <source>
        <strain evidence="9 10">DSM 15098</strain>
    </source>
</reference>
<dbReference type="GO" id="GO:0006508">
    <property type="term" value="P:proteolysis"/>
    <property type="evidence" value="ECO:0007669"/>
    <property type="project" value="UniProtKB-KW"/>
</dbReference>
<evidence type="ECO:0000256" key="6">
    <source>
        <dbReference type="ARBA" id="ARBA00022989"/>
    </source>
</evidence>
<organism evidence="9 10">
    <name type="scientific">Clostridium isatidis</name>
    <dbReference type="NCBI Taxonomy" id="182773"/>
    <lineage>
        <taxon>Bacteria</taxon>
        <taxon>Bacillati</taxon>
        <taxon>Bacillota</taxon>
        <taxon>Clostridia</taxon>
        <taxon>Eubacteriales</taxon>
        <taxon>Clostridiaceae</taxon>
        <taxon>Clostridium</taxon>
    </lineage>
</organism>
<keyword evidence="2" id="KW-0673">Quorum sensing</keyword>
<evidence type="ECO:0000313" key="9">
    <source>
        <dbReference type="EMBL" id="ASW43435.1"/>
    </source>
</evidence>